<feature type="chain" id="PRO_5008399560" description="Peptidase S1 domain-containing protein" evidence="1">
    <location>
        <begin position="28"/>
        <end position="366"/>
    </location>
</feature>
<dbReference type="InterPro" id="IPR009003">
    <property type="entry name" value="Peptidase_S1_PA"/>
</dbReference>
<proteinExistence type="predicted"/>
<dbReference type="InterPro" id="IPR051333">
    <property type="entry name" value="CLIP_Serine_Protease"/>
</dbReference>
<dbReference type="AlphaFoldDB" id="A0A1A9VQB7"/>
<dbReference type="Gene3D" id="2.40.10.10">
    <property type="entry name" value="Trypsin-like serine proteases"/>
    <property type="match status" value="1"/>
</dbReference>
<dbReference type="SUPFAM" id="SSF50494">
    <property type="entry name" value="Trypsin-like serine proteases"/>
    <property type="match status" value="1"/>
</dbReference>
<keyword evidence="3" id="KW-1185">Reference proteome</keyword>
<dbReference type="Proteomes" id="UP000078200">
    <property type="component" value="Unassembled WGS sequence"/>
</dbReference>
<keyword evidence="1" id="KW-0732">Signal</keyword>
<dbReference type="PANTHER" id="PTHR24260:SF147">
    <property type="entry name" value="EG:BACR7A4.3 PROTEIN-RELATED"/>
    <property type="match status" value="1"/>
</dbReference>
<reference evidence="2" key="1">
    <citation type="submission" date="2020-05" db="UniProtKB">
        <authorList>
            <consortium name="EnsemblMetazoa"/>
        </authorList>
    </citation>
    <scope>IDENTIFICATION</scope>
    <source>
        <strain evidence="2">TTRI</strain>
    </source>
</reference>
<evidence type="ECO:0008006" key="4">
    <source>
        <dbReference type="Google" id="ProtNLM"/>
    </source>
</evidence>
<dbReference type="PANTHER" id="PTHR24260">
    <property type="match status" value="1"/>
</dbReference>
<name>A0A1A9VQB7_GLOAU</name>
<dbReference type="STRING" id="7395.A0A1A9VQB7"/>
<sequence>MHFKQIFSIKFVFNVILLKGLINSSKADTIGALQDCNTDGETRICVPHSLCKRRKYFVHTYDEKCRNEPNGPLVVCCLMSNLLVGVVENGSARNTTEKTLPERMCDEYHIANRTVPNRGEGHFLDGRFPFLYTLGWMVNGEVQYGNVAALISARYLVIIQLIETSRSVRRVARQSLHKIRFNSFVISIIFCRCPSVTRAVSATRPDQRVENVDVIDCVVHPLYQYSIYTHYILLVKLAKHMEPTYNGATCLWTSNNIDDHIDLNFLYNKRGTYELEQVILKDTPTSHCMPHYEDIMNFRSLRCATASEYPRDSCPFDISSPIFSIVNNVPYVVGFIEFCTRGKPFVYSLISDHISWIEKIIWPDYY</sequence>
<evidence type="ECO:0000313" key="2">
    <source>
        <dbReference type="EnsemblMetazoa" id="GAUT044208-PA"/>
    </source>
</evidence>
<organism evidence="2 3">
    <name type="scientific">Glossina austeni</name>
    <name type="common">Savannah tsetse fly</name>
    <dbReference type="NCBI Taxonomy" id="7395"/>
    <lineage>
        <taxon>Eukaryota</taxon>
        <taxon>Metazoa</taxon>
        <taxon>Ecdysozoa</taxon>
        <taxon>Arthropoda</taxon>
        <taxon>Hexapoda</taxon>
        <taxon>Insecta</taxon>
        <taxon>Pterygota</taxon>
        <taxon>Neoptera</taxon>
        <taxon>Endopterygota</taxon>
        <taxon>Diptera</taxon>
        <taxon>Brachycera</taxon>
        <taxon>Muscomorpha</taxon>
        <taxon>Hippoboscoidea</taxon>
        <taxon>Glossinidae</taxon>
        <taxon>Glossina</taxon>
    </lineage>
</organism>
<dbReference type="VEuPathDB" id="VectorBase:GAUT044208"/>
<dbReference type="EnsemblMetazoa" id="GAUT044208-RA">
    <property type="protein sequence ID" value="GAUT044208-PA"/>
    <property type="gene ID" value="GAUT044208"/>
</dbReference>
<feature type="signal peptide" evidence="1">
    <location>
        <begin position="1"/>
        <end position="27"/>
    </location>
</feature>
<protein>
    <recommendedName>
        <fullName evidence="4">Peptidase S1 domain-containing protein</fullName>
    </recommendedName>
</protein>
<evidence type="ECO:0000256" key="1">
    <source>
        <dbReference type="SAM" id="SignalP"/>
    </source>
</evidence>
<evidence type="ECO:0000313" key="3">
    <source>
        <dbReference type="Proteomes" id="UP000078200"/>
    </source>
</evidence>
<accession>A0A1A9VQB7</accession>
<dbReference type="InterPro" id="IPR043504">
    <property type="entry name" value="Peptidase_S1_PA_chymotrypsin"/>
</dbReference>